<sequence length="251" mass="29175">MSQTCRYQSSNANSHTLLRHVKIVRPSKSTKKIVDGKLNPHISSRSDVSDNSNIEEKLLNQVFEVKRETLDWFAREYRLRNVMKAVERQSSNHSVSNNINSNYQGIKDLNKEISRHINKYRGFCSKDITRIPSRILYCETWFSTFDKSDFEQMIPNFNGMLGDWSLKHEEMSFNLIRNRAAKDLSALKGYFLIFETIEMANIFLYETTGSEISGMQATFHFIDAELSDLEPEVIGRPVRFTLKRLKCLNQG</sequence>
<dbReference type="Proteomes" id="UP000095009">
    <property type="component" value="Unassembled WGS sequence"/>
</dbReference>
<keyword evidence="2" id="KW-1185">Reference proteome</keyword>
<proteinExistence type="predicted"/>
<accession>A0A1E3PMP6</accession>
<gene>
    <name evidence="1" type="ORF">NADFUDRAFT_69846</name>
</gene>
<reference evidence="1 2" key="1">
    <citation type="journal article" date="2016" name="Proc. Natl. Acad. Sci. U.S.A.">
        <title>Comparative genomics of biotechnologically important yeasts.</title>
        <authorList>
            <person name="Riley R."/>
            <person name="Haridas S."/>
            <person name="Wolfe K.H."/>
            <person name="Lopes M.R."/>
            <person name="Hittinger C.T."/>
            <person name="Goeker M."/>
            <person name="Salamov A.A."/>
            <person name="Wisecaver J.H."/>
            <person name="Long T.M."/>
            <person name="Calvey C.H."/>
            <person name="Aerts A.L."/>
            <person name="Barry K.W."/>
            <person name="Choi C."/>
            <person name="Clum A."/>
            <person name="Coughlan A.Y."/>
            <person name="Deshpande S."/>
            <person name="Douglass A.P."/>
            <person name="Hanson S.J."/>
            <person name="Klenk H.-P."/>
            <person name="LaButti K.M."/>
            <person name="Lapidus A."/>
            <person name="Lindquist E.A."/>
            <person name="Lipzen A.M."/>
            <person name="Meier-Kolthoff J.P."/>
            <person name="Ohm R.A."/>
            <person name="Otillar R.P."/>
            <person name="Pangilinan J.L."/>
            <person name="Peng Y."/>
            <person name="Rokas A."/>
            <person name="Rosa C.A."/>
            <person name="Scheuner C."/>
            <person name="Sibirny A.A."/>
            <person name="Slot J.C."/>
            <person name="Stielow J.B."/>
            <person name="Sun H."/>
            <person name="Kurtzman C.P."/>
            <person name="Blackwell M."/>
            <person name="Grigoriev I.V."/>
            <person name="Jeffries T.W."/>
        </authorList>
    </citation>
    <scope>NUCLEOTIDE SEQUENCE [LARGE SCALE GENOMIC DNA]</scope>
    <source>
        <strain evidence="1 2">DSM 6958</strain>
    </source>
</reference>
<evidence type="ECO:0000313" key="2">
    <source>
        <dbReference type="Proteomes" id="UP000095009"/>
    </source>
</evidence>
<organism evidence="1 2">
    <name type="scientific">Nadsonia fulvescens var. elongata DSM 6958</name>
    <dbReference type="NCBI Taxonomy" id="857566"/>
    <lineage>
        <taxon>Eukaryota</taxon>
        <taxon>Fungi</taxon>
        <taxon>Dikarya</taxon>
        <taxon>Ascomycota</taxon>
        <taxon>Saccharomycotina</taxon>
        <taxon>Dipodascomycetes</taxon>
        <taxon>Dipodascales</taxon>
        <taxon>Dipodascales incertae sedis</taxon>
        <taxon>Nadsonia</taxon>
    </lineage>
</organism>
<dbReference type="EMBL" id="KV454408">
    <property type="protein sequence ID" value="ODQ66721.1"/>
    <property type="molecule type" value="Genomic_DNA"/>
</dbReference>
<protein>
    <submittedName>
        <fullName evidence="1">Uncharacterized protein</fullName>
    </submittedName>
</protein>
<name>A0A1E3PMP6_9ASCO</name>
<dbReference type="AlphaFoldDB" id="A0A1E3PMP6"/>
<evidence type="ECO:0000313" key="1">
    <source>
        <dbReference type="EMBL" id="ODQ66721.1"/>
    </source>
</evidence>